<keyword evidence="1" id="KW-0406">Ion transport</keyword>
<reference evidence="7" key="1">
    <citation type="submission" date="2021-07" db="EMBL/GenBank/DDBJ databases">
        <title>Zhongshania sp. CAU 1632 isolated from seawater.</title>
        <authorList>
            <person name="Kim W."/>
        </authorList>
    </citation>
    <scope>NUCLEOTIDE SEQUENCE</scope>
    <source>
        <strain evidence="7">CAU 1632</strain>
    </source>
</reference>
<evidence type="ECO:0000256" key="3">
    <source>
        <dbReference type="PROSITE-ProRule" id="PRU01360"/>
    </source>
</evidence>
<dbReference type="InterPro" id="IPR012910">
    <property type="entry name" value="Plug_dom"/>
</dbReference>
<sequence>MSFIDNDNKLICKSLGIIVMAGGTSIATPVYAEGARTLEEVVVTARKREESIQDVPVAVSAIAGDDVKNAFTLDTTSLAQFAPNVVMDTIEAGTPAGGGFAIRGISYQDVEKAFDPTVLVAVDGVPMATGTGQVFDLLDIERIEVLRGPQGTLFGKNVVGGLINIHRERPRTDEVSGKVRTRLGTYGKHDLEALYNYGEEEWAVKLTASTLNQSKGYTKNSVAGDMGKKDTDRAGVHWLFDASDSVTLQAQYNYSNMEGIAAATLGTATDSSDTFCGFYQANGFDCGGEFGQTIRPAGESSDRRRSYANYRGAVGLETHQAIWQIDSDLNDSLTLTYVGGWLTSADEYKADFDGSPATLYHVNRFGDYNQVTHEIRISSDAGGNLLWQAGVFSANSDATSNQLTQIFSTDWSPFSQTETSSESHSVFFEGDYSMLDSKLTLTAGTRFITETKRMDRDVFDVTAGTYNVGPNAGGERTDNDWIYRLGARYQFTDDLMAYVTNSTGFRSGGFSPRASSPESLSEGFGAETLNNWEAGIKSTVMDGKLKLNATVFHMIYEDMQTEVSLPAPSIPEGQEQAIRNIGEAEFNGVELEFDLLLTDWWRFSGNVGYLDAKYTDFVADIYGDGIVADESGLKLRRAPEITYSVQNVLDWSVSGGLLSWRVSYSWRDDYEATLTNHPGTQIEAFGLLDSSLTYERDEWRVSLFGRNLTDDDSFSHDYVVAPNRPQPGVQNQGSFWKFATVRSPREFGLEVTYSF</sequence>
<protein>
    <submittedName>
        <fullName evidence="7">TonB-dependent receptor</fullName>
    </submittedName>
</protein>
<evidence type="ECO:0000313" key="8">
    <source>
        <dbReference type="Proteomes" id="UP001166291"/>
    </source>
</evidence>
<comment type="caution">
    <text evidence="7">The sequence shown here is derived from an EMBL/GenBank/DDBJ whole genome shotgun (WGS) entry which is preliminary data.</text>
</comment>
<dbReference type="Pfam" id="PF07715">
    <property type="entry name" value="Plug"/>
    <property type="match status" value="1"/>
</dbReference>
<comment type="similarity">
    <text evidence="3 4">Belongs to the TonB-dependent receptor family.</text>
</comment>
<keyword evidence="3" id="KW-1134">Transmembrane beta strand</keyword>
<dbReference type="PANTHER" id="PTHR32552">
    <property type="entry name" value="FERRICHROME IRON RECEPTOR-RELATED"/>
    <property type="match status" value="1"/>
</dbReference>
<dbReference type="RefSeq" id="WP_219044680.1">
    <property type="nucleotide sequence ID" value="NZ_JAHWDQ010000005.1"/>
</dbReference>
<evidence type="ECO:0000259" key="5">
    <source>
        <dbReference type="Pfam" id="PF00593"/>
    </source>
</evidence>
<comment type="subcellular location">
    <subcellularLocation>
        <location evidence="3">Cell outer membrane</location>
        <topology evidence="3">Multi-pass membrane protein</topology>
    </subcellularLocation>
</comment>
<evidence type="ECO:0000256" key="1">
    <source>
        <dbReference type="ARBA" id="ARBA00023065"/>
    </source>
</evidence>
<dbReference type="Pfam" id="PF00593">
    <property type="entry name" value="TonB_dep_Rec_b-barrel"/>
    <property type="match status" value="1"/>
</dbReference>
<keyword evidence="3 4" id="KW-0472">Membrane</keyword>
<feature type="domain" description="TonB-dependent receptor-like beta-barrel" evidence="5">
    <location>
        <begin position="283"/>
        <end position="708"/>
    </location>
</feature>
<dbReference type="PANTHER" id="PTHR32552:SF81">
    <property type="entry name" value="TONB-DEPENDENT OUTER MEMBRANE RECEPTOR"/>
    <property type="match status" value="1"/>
</dbReference>
<proteinExistence type="inferred from homology"/>
<keyword evidence="3" id="KW-0998">Cell outer membrane</keyword>
<evidence type="ECO:0000313" key="7">
    <source>
        <dbReference type="EMBL" id="MBW2942438.1"/>
    </source>
</evidence>
<dbReference type="PROSITE" id="PS52016">
    <property type="entry name" value="TONB_DEPENDENT_REC_3"/>
    <property type="match status" value="1"/>
</dbReference>
<organism evidence="7 8">
    <name type="scientific">Zhongshania aquimaris</name>
    <dbReference type="NCBI Taxonomy" id="2857107"/>
    <lineage>
        <taxon>Bacteria</taxon>
        <taxon>Pseudomonadati</taxon>
        <taxon>Pseudomonadota</taxon>
        <taxon>Gammaproteobacteria</taxon>
        <taxon>Cellvibrionales</taxon>
        <taxon>Spongiibacteraceae</taxon>
        <taxon>Zhongshania</taxon>
    </lineage>
</organism>
<accession>A0ABS6VVU5</accession>
<keyword evidence="2 4" id="KW-0798">TonB box</keyword>
<keyword evidence="8" id="KW-1185">Reference proteome</keyword>
<keyword evidence="7" id="KW-0675">Receptor</keyword>
<dbReference type="InterPro" id="IPR000531">
    <property type="entry name" value="Beta-barrel_TonB"/>
</dbReference>
<evidence type="ECO:0000256" key="2">
    <source>
        <dbReference type="ARBA" id="ARBA00023077"/>
    </source>
</evidence>
<name>A0ABS6VVU5_9GAMM</name>
<evidence type="ECO:0000256" key="4">
    <source>
        <dbReference type="RuleBase" id="RU003357"/>
    </source>
</evidence>
<keyword evidence="3" id="KW-0813">Transport</keyword>
<keyword evidence="3" id="KW-0812">Transmembrane</keyword>
<evidence type="ECO:0000259" key="6">
    <source>
        <dbReference type="Pfam" id="PF07715"/>
    </source>
</evidence>
<feature type="domain" description="TonB-dependent receptor plug" evidence="6">
    <location>
        <begin position="52"/>
        <end position="161"/>
    </location>
</feature>
<dbReference type="EMBL" id="JAHWDQ010000005">
    <property type="protein sequence ID" value="MBW2942438.1"/>
    <property type="molecule type" value="Genomic_DNA"/>
</dbReference>
<gene>
    <name evidence="7" type="ORF">KXJ70_16700</name>
</gene>
<dbReference type="InterPro" id="IPR039426">
    <property type="entry name" value="TonB-dep_rcpt-like"/>
</dbReference>
<dbReference type="Proteomes" id="UP001166291">
    <property type="component" value="Unassembled WGS sequence"/>
</dbReference>